<sequence>MHPGNPVQHDKAQPSPRHACHSHYSTNNPIKSLAEPALFFLHPFPFHPSILPSLPPSLLPSFLPPSKRRAIASVRDHSITPTKIRSVHPSPMLELMTPRQQPIFSLPINNLAIG</sequence>
<gene>
    <name evidence="2" type="ORF">GSTUM_00000634001</name>
</gene>
<keyword evidence="3" id="KW-1185">Reference proteome</keyword>
<organism evidence="2 3">
    <name type="scientific">Tuber melanosporum (strain Mel28)</name>
    <name type="common">Perigord black truffle</name>
    <dbReference type="NCBI Taxonomy" id="656061"/>
    <lineage>
        <taxon>Eukaryota</taxon>
        <taxon>Fungi</taxon>
        <taxon>Dikarya</taxon>
        <taxon>Ascomycota</taxon>
        <taxon>Pezizomycotina</taxon>
        <taxon>Pezizomycetes</taxon>
        <taxon>Pezizales</taxon>
        <taxon>Tuberaceae</taxon>
        <taxon>Tuber</taxon>
    </lineage>
</organism>
<evidence type="ECO:0000313" key="3">
    <source>
        <dbReference type="Proteomes" id="UP000006911"/>
    </source>
</evidence>
<evidence type="ECO:0000313" key="2">
    <source>
        <dbReference type="EMBL" id="CAZ82125.1"/>
    </source>
</evidence>
<accession>D5GC82</accession>
<protein>
    <submittedName>
        <fullName evidence="2">(Perigord truffle) hypothetical protein</fullName>
    </submittedName>
</protein>
<evidence type="ECO:0000256" key="1">
    <source>
        <dbReference type="SAM" id="MobiDB-lite"/>
    </source>
</evidence>
<reference evidence="2 3" key="1">
    <citation type="journal article" date="2010" name="Nature">
        <title>Perigord black truffle genome uncovers evolutionary origins and mechanisms of symbiosis.</title>
        <authorList>
            <person name="Martin F."/>
            <person name="Kohler A."/>
            <person name="Murat C."/>
            <person name="Balestrini R."/>
            <person name="Coutinho P.M."/>
            <person name="Jaillon O."/>
            <person name="Montanini B."/>
            <person name="Morin E."/>
            <person name="Noel B."/>
            <person name="Percudani R."/>
            <person name="Porcel B."/>
            <person name="Rubini A."/>
            <person name="Amicucci A."/>
            <person name="Amselem J."/>
            <person name="Anthouard V."/>
            <person name="Arcioni S."/>
            <person name="Artiguenave F."/>
            <person name="Aury J.M."/>
            <person name="Ballario P."/>
            <person name="Bolchi A."/>
            <person name="Brenna A."/>
            <person name="Brun A."/>
            <person name="Buee M."/>
            <person name="Cantarel B."/>
            <person name="Chevalier G."/>
            <person name="Couloux A."/>
            <person name="Da Silva C."/>
            <person name="Denoeud F."/>
            <person name="Duplessis S."/>
            <person name="Ghignone S."/>
            <person name="Hilselberger B."/>
            <person name="Iotti M."/>
            <person name="Marcais B."/>
            <person name="Mello A."/>
            <person name="Miranda M."/>
            <person name="Pacioni G."/>
            <person name="Quesneville H."/>
            <person name="Riccioni C."/>
            <person name="Ruotolo R."/>
            <person name="Splivallo R."/>
            <person name="Stocchi V."/>
            <person name="Tisserant E."/>
            <person name="Viscomi A.R."/>
            <person name="Zambonelli A."/>
            <person name="Zampieri E."/>
            <person name="Henrissat B."/>
            <person name="Lebrun M.H."/>
            <person name="Paolocci F."/>
            <person name="Bonfante P."/>
            <person name="Ottonello S."/>
            <person name="Wincker P."/>
        </authorList>
    </citation>
    <scope>NUCLEOTIDE SEQUENCE [LARGE SCALE GENOMIC DNA]</scope>
    <source>
        <strain evidence="2 3">Mel28</strain>
    </source>
</reference>
<dbReference type="KEGG" id="tml:GSTUM_00000634001"/>
<dbReference type="EMBL" id="FN430105">
    <property type="protein sequence ID" value="CAZ82125.1"/>
    <property type="molecule type" value="Genomic_DNA"/>
</dbReference>
<dbReference type="AlphaFoldDB" id="D5GC82"/>
<proteinExistence type="predicted"/>
<dbReference type="InParanoid" id="D5GC82"/>
<feature type="region of interest" description="Disordered" evidence="1">
    <location>
        <begin position="1"/>
        <end position="26"/>
    </location>
</feature>
<dbReference type="HOGENOM" id="CLU_2122860_0_0_1"/>
<dbReference type="RefSeq" id="XP_002837934.1">
    <property type="nucleotide sequence ID" value="XM_002837888.1"/>
</dbReference>
<dbReference type="Proteomes" id="UP000006911">
    <property type="component" value="Unassembled WGS sequence"/>
</dbReference>
<dbReference type="GeneID" id="9184803"/>
<name>D5GC82_TUBMM</name>